<keyword evidence="2" id="KW-1185">Reference proteome</keyword>
<proteinExistence type="predicted"/>
<reference evidence="3" key="1">
    <citation type="submission" date="2025-08" db="UniProtKB">
        <authorList>
            <consortium name="RefSeq"/>
        </authorList>
    </citation>
    <scope>IDENTIFICATION</scope>
    <source>
        <tissue evidence="3">Whole body</tissue>
    </source>
</reference>
<gene>
    <name evidence="3" type="primary">LOC112457533</name>
</gene>
<evidence type="ECO:0000256" key="1">
    <source>
        <dbReference type="SAM" id="MobiDB-lite"/>
    </source>
</evidence>
<dbReference type="RefSeq" id="XP_024876440.1">
    <property type="nucleotide sequence ID" value="XM_025020672.1"/>
</dbReference>
<evidence type="ECO:0000313" key="3">
    <source>
        <dbReference type="RefSeq" id="XP_024876440.1"/>
    </source>
</evidence>
<evidence type="ECO:0000313" key="2">
    <source>
        <dbReference type="Proteomes" id="UP000504618"/>
    </source>
</evidence>
<organism evidence="2 3">
    <name type="scientific">Temnothorax curvispinosus</name>
    <dbReference type="NCBI Taxonomy" id="300111"/>
    <lineage>
        <taxon>Eukaryota</taxon>
        <taxon>Metazoa</taxon>
        <taxon>Ecdysozoa</taxon>
        <taxon>Arthropoda</taxon>
        <taxon>Hexapoda</taxon>
        <taxon>Insecta</taxon>
        <taxon>Pterygota</taxon>
        <taxon>Neoptera</taxon>
        <taxon>Endopterygota</taxon>
        <taxon>Hymenoptera</taxon>
        <taxon>Apocrita</taxon>
        <taxon>Aculeata</taxon>
        <taxon>Formicoidea</taxon>
        <taxon>Formicidae</taxon>
        <taxon>Myrmicinae</taxon>
        <taxon>Temnothorax</taxon>
    </lineage>
</organism>
<sequence>MSVEVTECNQVYRESLEQITNVTPSRGVTLSNAVTCRKSESGGGFHQYRSIHKVKSMTDWRKEFRGPRLAAARRHDATADQSTSHLRRPRFPSRSAIRRAKQRASPKQNTSRDATRDFVEQMVLLSRETINHTASVSGCLNFAR</sequence>
<dbReference type="GeneID" id="112457533"/>
<protein>
    <submittedName>
        <fullName evidence="3">Uncharacterized protein LOC112457533</fullName>
    </submittedName>
</protein>
<dbReference type="AlphaFoldDB" id="A0A6J1Q6B1"/>
<accession>A0A6J1Q6B1</accession>
<feature type="region of interest" description="Disordered" evidence="1">
    <location>
        <begin position="67"/>
        <end position="115"/>
    </location>
</feature>
<name>A0A6J1Q6B1_9HYME</name>
<dbReference type="Proteomes" id="UP000504618">
    <property type="component" value="Unplaced"/>
</dbReference>
<feature type="compositionally biased region" description="Basic residues" evidence="1">
    <location>
        <begin position="85"/>
        <end position="104"/>
    </location>
</feature>